<evidence type="ECO:0000313" key="8">
    <source>
        <dbReference type="EMBL" id="QNM12266.1"/>
    </source>
</evidence>
<dbReference type="GO" id="GO:0016020">
    <property type="term" value="C:membrane"/>
    <property type="evidence" value="ECO:0007669"/>
    <property type="project" value="UniProtKB-SubCell"/>
</dbReference>
<name>A0A7G9GN84_9FIRM</name>
<protein>
    <submittedName>
        <fullName evidence="8">VanZ family protein</fullName>
    </submittedName>
</protein>
<feature type="transmembrane region" description="Helical" evidence="5">
    <location>
        <begin position="144"/>
        <end position="162"/>
    </location>
</feature>
<evidence type="ECO:0000259" key="6">
    <source>
        <dbReference type="Pfam" id="PF04892"/>
    </source>
</evidence>
<dbReference type="InterPro" id="IPR021192">
    <property type="entry name" value="UCP031578_Vanz/RDD"/>
</dbReference>
<dbReference type="Pfam" id="PF06271">
    <property type="entry name" value="RDD"/>
    <property type="match status" value="1"/>
</dbReference>
<dbReference type="PANTHER" id="PTHR36834">
    <property type="entry name" value="MEMBRANE PROTEIN-RELATED"/>
    <property type="match status" value="1"/>
</dbReference>
<gene>
    <name evidence="8" type="ORF">H9Q80_18825</name>
</gene>
<dbReference type="AlphaFoldDB" id="A0A7G9GN84"/>
<accession>A0A7G9GN84</accession>
<sequence length="390" mass="45830">MSLYLIPIQTALFVFPILAVILTIPYILHQYRHYGATLPLRILIVFSFIFYLLCCYFLVSLPLPPIEEVAHYTTPKMQLIPFASLKDISLTTSFVWDDPTTYLTALNEFSVLQVLFNIFMTMPFGIYLHYYFEYSFKKTMLCSFLLSLSFECLQLSGLFFIYPRPYRLFDVDDLITNTLGGVIGYGLTPIVAHFLPSREKLDERSYHKGMRVSAMRRMFAFAIDIIVTLILYIMISFLLPLRFHFYGYLIIILLLYFIVPCLSKGRTLGKMMVKIRLVNFQNQNAKWYQYLLHFLPTYLLILPFPYIILAFILVFMKVDSPLLYVWYAGFALYLAIYLFYVFDAMLSMFQHKENIYDKIGKVKNISTIKVKLSEDYDHADLEREENECTS</sequence>
<feature type="transmembrane region" description="Helical" evidence="5">
    <location>
        <begin position="245"/>
        <end position="262"/>
    </location>
</feature>
<evidence type="ECO:0000256" key="5">
    <source>
        <dbReference type="SAM" id="Phobius"/>
    </source>
</evidence>
<dbReference type="RefSeq" id="WP_117453777.1">
    <property type="nucleotide sequence ID" value="NZ_CP060636.1"/>
</dbReference>
<feature type="transmembrane region" description="Helical" evidence="5">
    <location>
        <begin position="174"/>
        <end position="197"/>
    </location>
</feature>
<evidence type="ECO:0000259" key="7">
    <source>
        <dbReference type="Pfam" id="PF06271"/>
    </source>
</evidence>
<feature type="domain" description="VanZ-like" evidence="6">
    <location>
        <begin position="48"/>
        <end position="190"/>
    </location>
</feature>
<reference evidence="8 9" key="1">
    <citation type="submission" date="2020-08" db="EMBL/GenBank/DDBJ databases">
        <authorList>
            <person name="Liu C."/>
            <person name="Sun Q."/>
        </authorList>
    </citation>
    <scope>NUCLEOTIDE SEQUENCE [LARGE SCALE GENOMIC DNA]</scope>
    <source>
        <strain evidence="8 9">NSJ-61</strain>
    </source>
</reference>
<keyword evidence="3 5" id="KW-1133">Transmembrane helix</keyword>
<keyword evidence="4 5" id="KW-0472">Membrane</keyword>
<evidence type="ECO:0000256" key="4">
    <source>
        <dbReference type="ARBA" id="ARBA00023136"/>
    </source>
</evidence>
<feature type="domain" description="RDD" evidence="7">
    <location>
        <begin position="212"/>
        <end position="342"/>
    </location>
</feature>
<keyword evidence="9" id="KW-1185">Reference proteome</keyword>
<dbReference type="InterPro" id="IPR006976">
    <property type="entry name" value="VanZ-like"/>
</dbReference>
<dbReference type="Pfam" id="PF04892">
    <property type="entry name" value="VanZ"/>
    <property type="match status" value="1"/>
</dbReference>
<feature type="transmembrane region" description="Helical" evidence="5">
    <location>
        <begin position="218"/>
        <end position="239"/>
    </location>
</feature>
<dbReference type="InterPro" id="IPR053150">
    <property type="entry name" value="Teicoplanin_resist-assoc"/>
</dbReference>
<dbReference type="PIRSF" id="PIRSF031578">
    <property type="entry name" value="Uncharacterised_Vanz_RDD-cont"/>
    <property type="match status" value="1"/>
</dbReference>
<evidence type="ECO:0000256" key="3">
    <source>
        <dbReference type="ARBA" id="ARBA00022989"/>
    </source>
</evidence>
<feature type="transmembrane region" description="Helical" evidence="5">
    <location>
        <begin position="111"/>
        <end position="132"/>
    </location>
</feature>
<dbReference type="PANTHER" id="PTHR36834:SF1">
    <property type="entry name" value="INTEGRAL MEMBRANE PROTEIN"/>
    <property type="match status" value="1"/>
</dbReference>
<dbReference type="Proteomes" id="UP000515856">
    <property type="component" value="Chromosome"/>
</dbReference>
<organism evidence="8 9">
    <name type="scientific">[Eubacterium] hominis</name>
    <dbReference type="NCBI Taxonomy" id="2764325"/>
    <lineage>
        <taxon>Bacteria</taxon>
        <taxon>Bacillati</taxon>
        <taxon>Bacillota</taxon>
        <taxon>Erysipelotrichia</taxon>
        <taxon>Erysipelotrichales</taxon>
        <taxon>Erysipelotrichaceae</taxon>
        <taxon>Amedibacillus</taxon>
    </lineage>
</organism>
<dbReference type="InterPro" id="IPR010432">
    <property type="entry name" value="RDD"/>
</dbReference>
<feature type="transmembrane region" description="Helical" evidence="5">
    <location>
        <begin position="322"/>
        <end position="342"/>
    </location>
</feature>
<keyword evidence="2 5" id="KW-0812">Transmembrane</keyword>
<feature type="transmembrane region" description="Helical" evidence="5">
    <location>
        <begin position="6"/>
        <end position="28"/>
    </location>
</feature>
<feature type="transmembrane region" description="Helical" evidence="5">
    <location>
        <begin position="40"/>
        <end position="59"/>
    </location>
</feature>
<comment type="subcellular location">
    <subcellularLocation>
        <location evidence="1">Membrane</location>
        <topology evidence="1">Multi-pass membrane protein</topology>
    </subcellularLocation>
</comment>
<evidence type="ECO:0000256" key="1">
    <source>
        <dbReference type="ARBA" id="ARBA00004141"/>
    </source>
</evidence>
<evidence type="ECO:0000256" key="2">
    <source>
        <dbReference type="ARBA" id="ARBA00022692"/>
    </source>
</evidence>
<evidence type="ECO:0000313" key="9">
    <source>
        <dbReference type="Proteomes" id="UP000515856"/>
    </source>
</evidence>
<feature type="transmembrane region" description="Helical" evidence="5">
    <location>
        <begin position="290"/>
        <end position="316"/>
    </location>
</feature>
<proteinExistence type="predicted"/>
<dbReference type="EMBL" id="CP060636">
    <property type="protein sequence ID" value="QNM12266.1"/>
    <property type="molecule type" value="Genomic_DNA"/>
</dbReference>
<dbReference type="KEGG" id="ehn:H9Q80_18825"/>